<evidence type="ECO:0000313" key="3">
    <source>
        <dbReference type="Proteomes" id="UP000054558"/>
    </source>
</evidence>
<reference evidence="2 3" key="1">
    <citation type="journal article" date="2014" name="Nat. Commun.">
        <title>Klebsormidium flaccidum genome reveals primary factors for plant terrestrial adaptation.</title>
        <authorList>
            <person name="Hori K."/>
            <person name="Maruyama F."/>
            <person name="Fujisawa T."/>
            <person name="Togashi T."/>
            <person name="Yamamoto N."/>
            <person name="Seo M."/>
            <person name="Sato S."/>
            <person name="Yamada T."/>
            <person name="Mori H."/>
            <person name="Tajima N."/>
            <person name="Moriyama T."/>
            <person name="Ikeuchi M."/>
            <person name="Watanabe M."/>
            <person name="Wada H."/>
            <person name="Kobayashi K."/>
            <person name="Saito M."/>
            <person name="Masuda T."/>
            <person name="Sasaki-Sekimoto Y."/>
            <person name="Mashiguchi K."/>
            <person name="Awai K."/>
            <person name="Shimojima M."/>
            <person name="Masuda S."/>
            <person name="Iwai M."/>
            <person name="Nobusawa T."/>
            <person name="Narise T."/>
            <person name="Kondo S."/>
            <person name="Saito H."/>
            <person name="Sato R."/>
            <person name="Murakawa M."/>
            <person name="Ihara Y."/>
            <person name="Oshima-Yamada Y."/>
            <person name="Ohtaka K."/>
            <person name="Satoh M."/>
            <person name="Sonobe K."/>
            <person name="Ishii M."/>
            <person name="Ohtani R."/>
            <person name="Kanamori-Sato M."/>
            <person name="Honoki R."/>
            <person name="Miyazaki D."/>
            <person name="Mochizuki H."/>
            <person name="Umetsu J."/>
            <person name="Higashi K."/>
            <person name="Shibata D."/>
            <person name="Kamiya Y."/>
            <person name="Sato N."/>
            <person name="Nakamura Y."/>
            <person name="Tabata S."/>
            <person name="Ida S."/>
            <person name="Kurokawa K."/>
            <person name="Ohta H."/>
        </authorList>
    </citation>
    <scope>NUCLEOTIDE SEQUENCE [LARGE SCALE GENOMIC DNA]</scope>
    <source>
        <strain evidence="2 3">NIES-2285</strain>
    </source>
</reference>
<sequence length="145" mass="15385">METARGGHSPPTFQSAGNGIAAEVLSRGVLDPINDAQATSDGLVYASANKTATRRREAAGSTSPFNSSASAMAPLPALLVRKEALEQQNGTTVLPGMSHKGRRLTPVVEALFQNRSATDSWVHALRPPRAPLFWWNTSCMTSVIA</sequence>
<gene>
    <name evidence="2" type="ORF">KFL_000030620</name>
</gene>
<proteinExistence type="predicted"/>
<organism evidence="2 3">
    <name type="scientific">Klebsormidium nitens</name>
    <name type="common">Green alga</name>
    <name type="synonym">Ulothrix nitens</name>
    <dbReference type="NCBI Taxonomy" id="105231"/>
    <lineage>
        <taxon>Eukaryota</taxon>
        <taxon>Viridiplantae</taxon>
        <taxon>Streptophyta</taxon>
        <taxon>Klebsormidiophyceae</taxon>
        <taxon>Klebsormidiales</taxon>
        <taxon>Klebsormidiaceae</taxon>
        <taxon>Klebsormidium</taxon>
    </lineage>
</organism>
<dbReference type="EMBL" id="DF236952">
    <property type="protein sequence ID" value="GAQ77786.1"/>
    <property type="molecule type" value="Genomic_DNA"/>
</dbReference>
<dbReference type="Proteomes" id="UP000054558">
    <property type="component" value="Unassembled WGS sequence"/>
</dbReference>
<evidence type="ECO:0000256" key="1">
    <source>
        <dbReference type="SAM" id="MobiDB-lite"/>
    </source>
</evidence>
<feature type="region of interest" description="Disordered" evidence="1">
    <location>
        <begin position="50"/>
        <end position="69"/>
    </location>
</feature>
<evidence type="ECO:0000313" key="2">
    <source>
        <dbReference type="EMBL" id="GAQ77786.1"/>
    </source>
</evidence>
<name>A0A1Y1HMF5_KLENI</name>
<dbReference type="AlphaFoldDB" id="A0A1Y1HMF5"/>
<keyword evidence="3" id="KW-1185">Reference proteome</keyword>
<accession>A0A1Y1HMF5</accession>
<protein>
    <submittedName>
        <fullName evidence="2">Uncharacterized protein</fullName>
    </submittedName>
</protein>